<dbReference type="Gene3D" id="2.40.128.110">
    <property type="entry name" value="Lipid/polyisoprenoid-binding, YceI-like"/>
    <property type="match status" value="1"/>
</dbReference>
<name>A0A0G3XEX9_9SPHN</name>
<gene>
    <name evidence="1" type="ORF">AB433_06825</name>
</gene>
<dbReference type="PANTHER" id="PTHR34406">
    <property type="entry name" value="PROTEIN YCEI"/>
    <property type="match status" value="1"/>
</dbReference>
<evidence type="ECO:0000313" key="1">
    <source>
        <dbReference type="EMBL" id="AKM09757.1"/>
    </source>
</evidence>
<dbReference type="InterPro" id="IPR007372">
    <property type="entry name" value="Lipid/polyisoprenoid-bd_YceI"/>
</dbReference>
<dbReference type="EMBL" id="CP011770">
    <property type="protein sequence ID" value="AKM09757.1"/>
    <property type="molecule type" value="Genomic_DNA"/>
</dbReference>
<dbReference type="InterPro" id="IPR036761">
    <property type="entry name" value="TTHA0802/YceI-like_sf"/>
</dbReference>
<dbReference type="SUPFAM" id="SSF101874">
    <property type="entry name" value="YceI-like"/>
    <property type="match status" value="1"/>
</dbReference>
<keyword evidence="2" id="KW-1185">Reference proteome</keyword>
<protein>
    <submittedName>
        <fullName evidence="1">Uncharacterized protein</fullName>
    </submittedName>
</protein>
<dbReference type="OrthoDB" id="9811006at2"/>
<organism evidence="1 2">
    <name type="scientific">Croceicoccus naphthovorans</name>
    <dbReference type="NCBI Taxonomy" id="1348774"/>
    <lineage>
        <taxon>Bacteria</taxon>
        <taxon>Pseudomonadati</taxon>
        <taxon>Pseudomonadota</taxon>
        <taxon>Alphaproteobacteria</taxon>
        <taxon>Sphingomonadales</taxon>
        <taxon>Erythrobacteraceae</taxon>
        <taxon>Croceicoccus</taxon>
    </lineage>
</organism>
<dbReference type="RefSeq" id="WP_047820442.1">
    <property type="nucleotide sequence ID" value="NZ_CP011770.1"/>
</dbReference>
<evidence type="ECO:0000313" key="2">
    <source>
        <dbReference type="Proteomes" id="UP000035287"/>
    </source>
</evidence>
<dbReference type="KEGG" id="cna:AB433_06825"/>
<dbReference type="Pfam" id="PF04264">
    <property type="entry name" value="YceI"/>
    <property type="match status" value="1"/>
</dbReference>
<reference evidence="1 2" key="1">
    <citation type="submission" date="2015-06" db="EMBL/GenBank/DDBJ databases">
        <authorList>
            <person name="Zeng Y."/>
            <person name="Huang Y."/>
        </authorList>
    </citation>
    <scope>NUCLEOTIDE SEQUENCE [LARGE SCALE GENOMIC DNA]</scope>
    <source>
        <strain evidence="1 2">PQ-2</strain>
    </source>
</reference>
<accession>A0A0G3XEX9</accession>
<dbReference type="Proteomes" id="UP000035287">
    <property type="component" value="Chromosome"/>
</dbReference>
<dbReference type="STRING" id="1348774.AB433_06825"/>
<dbReference type="AlphaFoldDB" id="A0A0G3XEX9"/>
<sequence length="215" mass="22186">MRRTLIAIAAACLTVPVSALVAQGDAPQFALGQPDPALVKAGSYATDPHHTLVGWRVNHLGFNDYFGIFGDVTGTLDLDPANLSAAKVDVTIPVASVTTASAGLTEHLLRAGKDGGKPDFFGPSPAPARFVSTMVTPTGPMTAQIVGDLTLNGVTAPVAINATFTGAGPAPMSNKETVGFEGRALLKRSTFGIDMAIPLVSDEVELDITAAFEKQ</sequence>
<dbReference type="SMART" id="SM00867">
    <property type="entry name" value="YceI"/>
    <property type="match status" value="1"/>
</dbReference>
<dbReference type="PANTHER" id="PTHR34406:SF1">
    <property type="entry name" value="PROTEIN YCEI"/>
    <property type="match status" value="1"/>
</dbReference>
<dbReference type="PATRIC" id="fig|1348774.3.peg.1427"/>
<proteinExistence type="predicted"/>